<dbReference type="SUPFAM" id="SSF51445">
    <property type="entry name" value="(Trans)glycosidases"/>
    <property type="match status" value="1"/>
</dbReference>
<dbReference type="InterPro" id="IPR050226">
    <property type="entry name" value="NagZ_Beta-hexosaminidase"/>
</dbReference>
<evidence type="ECO:0000256" key="5">
    <source>
        <dbReference type="ARBA" id="ARBA00023295"/>
    </source>
</evidence>
<evidence type="ECO:0000256" key="6">
    <source>
        <dbReference type="SAM" id="SignalP"/>
    </source>
</evidence>
<evidence type="ECO:0000259" key="7">
    <source>
        <dbReference type="Pfam" id="PF00144"/>
    </source>
</evidence>
<dbReference type="InterPro" id="IPR017853">
    <property type="entry name" value="GH"/>
</dbReference>
<reference evidence="10 11" key="1">
    <citation type="submission" date="2016-10" db="EMBL/GenBank/DDBJ databases">
        <authorList>
            <person name="de Groot N.N."/>
        </authorList>
    </citation>
    <scope>NUCLEOTIDE SEQUENCE [LARGE SCALE GENOMIC DNA]</scope>
    <source>
        <strain evidence="10 11">DSM 23581</strain>
    </source>
</reference>
<dbReference type="InterPro" id="IPR036962">
    <property type="entry name" value="Glyco_hydro_3_N_sf"/>
</dbReference>
<dbReference type="GO" id="GO:0004563">
    <property type="term" value="F:beta-N-acetylhexosaminidase activity"/>
    <property type="evidence" value="ECO:0007669"/>
    <property type="project" value="UniProtKB-EC"/>
</dbReference>
<evidence type="ECO:0000313" key="11">
    <source>
        <dbReference type="Proteomes" id="UP000198820"/>
    </source>
</evidence>
<proteinExistence type="inferred from homology"/>
<keyword evidence="5" id="KW-0326">Glycosidase</keyword>
<dbReference type="GO" id="GO:0009254">
    <property type="term" value="P:peptidoglycan turnover"/>
    <property type="evidence" value="ECO:0007669"/>
    <property type="project" value="TreeGrafter"/>
</dbReference>
<dbReference type="Pfam" id="PF00933">
    <property type="entry name" value="Glyco_hydro_3"/>
    <property type="match status" value="1"/>
</dbReference>
<dbReference type="InterPro" id="IPR001466">
    <property type="entry name" value="Beta-lactam-related"/>
</dbReference>
<name>A0A1H3WZM9_9FLAO</name>
<dbReference type="InterPro" id="IPR002772">
    <property type="entry name" value="Glyco_hydro_3_C"/>
</dbReference>
<keyword evidence="11" id="KW-1185">Reference proteome</keyword>
<keyword evidence="6" id="KW-0732">Signal</keyword>
<dbReference type="InterPro" id="IPR036881">
    <property type="entry name" value="Glyco_hydro_3_C_sf"/>
</dbReference>
<dbReference type="RefSeq" id="WP_093239314.1">
    <property type="nucleotide sequence ID" value="NZ_FNQF01000002.1"/>
</dbReference>
<feature type="domain" description="Glycoside hydrolase family 3 C-terminal" evidence="9">
    <location>
        <begin position="400"/>
        <end position="554"/>
    </location>
</feature>
<comment type="catalytic activity">
    <reaction evidence="1">
        <text>Hydrolysis of terminal non-reducing N-acetyl-D-hexosamine residues in N-acetyl-beta-D-hexosaminides.</text>
        <dbReference type="EC" id="3.2.1.52"/>
    </reaction>
</comment>
<evidence type="ECO:0000256" key="3">
    <source>
        <dbReference type="ARBA" id="ARBA00012663"/>
    </source>
</evidence>
<dbReference type="Gene3D" id="3.40.50.1700">
    <property type="entry name" value="Glycoside hydrolase family 3 C-terminal domain"/>
    <property type="match status" value="1"/>
</dbReference>
<evidence type="ECO:0000256" key="1">
    <source>
        <dbReference type="ARBA" id="ARBA00001231"/>
    </source>
</evidence>
<organism evidence="10 11">
    <name type="scientific">Psychroflexus halocasei</name>
    <dbReference type="NCBI Taxonomy" id="908615"/>
    <lineage>
        <taxon>Bacteria</taxon>
        <taxon>Pseudomonadati</taxon>
        <taxon>Bacteroidota</taxon>
        <taxon>Flavobacteriia</taxon>
        <taxon>Flavobacteriales</taxon>
        <taxon>Flavobacteriaceae</taxon>
        <taxon>Psychroflexus</taxon>
    </lineage>
</organism>
<evidence type="ECO:0000259" key="9">
    <source>
        <dbReference type="Pfam" id="PF01915"/>
    </source>
</evidence>
<sequence length="966" mass="109864">MTKNFLLLALLVANFFYAQNKNPLIDELNKDDQRQWADSIYKNMSLDQKIGQLFMLDIFSSASDKDINFLKHRLKKYHIGGIIFSKGTAEKQVKLTNEFQNMAETPLLIGMDAEWGLAMRLENSFAFPYNMTLGAIDDNNLVFDVAKQIAQHSKRVGVHFNFAPVVDLNSNPKNPIIGNRAFGEGKQNVTSKSIALIKGFQSEDVLTSAKHFPGHGDTDQDSHKLLPSIDADSTRLMDTEIYPYRKLINYDLTSVMVAHLKVPALTDSETLPTSLSKKVVTDLLQNEMNFKGLIFTDALNMKGASQYGGPGEAELQAFLAGNDILLIPNDLDAAFDKIKKAYNDGIITDKRLSNSVRKILFAKYKVGLKSYQPISQVNLKQDLATDQNKATRFKAFQKAITLVKNDLGLLPIADLQDHKIAYVKLGDAQAEKFYKTLTDYTEVDYFTSESDKLLEKLKAYQTVIIGHHKSDETPWKSYELRSFEIKLIQLIAKQNNVVLANFTSPYALLDLDSFLPIESIIQSYQNADEAQQITAEIIFGASEAVGQLPVSITSAYPEGTGLKTKSLGRLGYDFLENKNFDATKLRSQIDSIANVILSNEMSPGFQLLIAKDKKILFEKSYGFHTYDKKINVKNDDLYDLASLTKILATLPIFMRLEEENKVDIEDHIKDILPDYESSNKGDISLKRMLSHYAKLEAWIPFYINTLETKNDYYRNEKSDEFSIQVAEKLYLRSDYKDSIYEKVKRSELRTKDEYKYSDLPFYILKEYIEKSYQDSLENLVQDLFYKPMGIQNLFYFPRDHAPLSRIVPTENDELWRKQLIHGYVHDQGAAMLGGVGGHAGLFGNAKSVAQMMQMYLNDGYYGGKNYFLPRTLNTFNKCYYCDEDVRRGLGFDKPQLDDIGPTCGCLSMTSFGHSGFTGTYAWVDPSTDILYVFLSNRIFPDATNRQLITEDIRTKLQQYIYDALYD</sequence>
<dbReference type="InterPro" id="IPR012338">
    <property type="entry name" value="Beta-lactam/transpept-like"/>
</dbReference>
<evidence type="ECO:0000256" key="4">
    <source>
        <dbReference type="ARBA" id="ARBA00022801"/>
    </source>
</evidence>
<accession>A0A1H3WZM9</accession>
<protein>
    <recommendedName>
        <fullName evidence="3">beta-N-acetylhexosaminidase</fullName>
        <ecNumber evidence="3">3.2.1.52</ecNumber>
    </recommendedName>
</protein>
<dbReference type="InterPro" id="IPR001764">
    <property type="entry name" value="Glyco_hydro_3_N"/>
</dbReference>
<keyword evidence="4" id="KW-0378">Hydrolase</keyword>
<evidence type="ECO:0000313" key="10">
    <source>
        <dbReference type="EMBL" id="SDZ92171.1"/>
    </source>
</evidence>
<evidence type="ECO:0000256" key="2">
    <source>
        <dbReference type="ARBA" id="ARBA00005336"/>
    </source>
</evidence>
<dbReference type="STRING" id="908615.SAMN05421540_102186"/>
<dbReference type="GO" id="GO:0005975">
    <property type="term" value="P:carbohydrate metabolic process"/>
    <property type="evidence" value="ECO:0007669"/>
    <property type="project" value="InterPro"/>
</dbReference>
<evidence type="ECO:0000259" key="8">
    <source>
        <dbReference type="Pfam" id="PF00933"/>
    </source>
</evidence>
<feature type="domain" description="Glycoside hydrolase family 3 N-terminal" evidence="8">
    <location>
        <begin position="46"/>
        <end position="360"/>
    </location>
</feature>
<feature type="domain" description="Beta-lactamase-related" evidence="7">
    <location>
        <begin position="602"/>
        <end position="940"/>
    </location>
</feature>
<feature type="signal peptide" evidence="6">
    <location>
        <begin position="1"/>
        <end position="18"/>
    </location>
</feature>
<dbReference type="Gene3D" id="3.20.20.300">
    <property type="entry name" value="Glycoside hydrolase, family 3, N-terminal domain"/>
    <property type="match status" value="1"/>
</dbReference>
<comment type="similarity">
    <text evidence="2">Belongs to the glycosyl hydrolase 3 family.</text>
</comment>
<dbReference type="EC" id="3.2.1.52" evidence="3"/>
<dbReference type="Pfam" id="PF00144">
    <property type="entry name" value="Beta-lactamase"/>
    <property type="match status" value="1"/>
</dbReference>
<dbReference type="Pfam" id="PF01915">
    <property type="entry name" value="Glyco_hydro_3_C"/>
    <property type="match status" value="1"/>
</dbReference>
<dbReference type="SUPFAM" id="SSF56601">
    <property type="entry name" value="beta-lactamase/transpeptidase-like"/>
    <property type="match status" value="1"/>
</dbReference>
<feature type="chain" id="PRO_5011627650" description="beta-N-acetylhexosaminidase" evidence="6">
    <location>
        <begin position="19"/>
        <end position="966"/>
    </location>
</feature>
<dbReference type="PANTHER" id="PTHR30480:SF13">
    <property type="entry name" value="BETA-HEXOSAMINIDASE"/>
    <property type="match status" value="1"/>
</dbReference>
<dbReference type="EMBL" id="FNQF01000002">
    <property type="protein sequence ID" value="SDZ92171.1"/>
    <property type="molecule type" value="Genomic_DNA"/>
</dbReference>
<dbReference type="Proteomes" id="UP000198820">
    <property type="component" value="Unassembled WGS sequence"/>
</dbReference>
<gene>
    <name evidence="10" type="ORF">SAMN05421540_102186</name>
</gene>
<dbReference type="PANTHER" id="PTHR30480">
    <property type="entry name" value="BETA-HEXOSAMINIDASE-RELATED"/>
    <property type="match status" value="1"/>
</dbReference>
<dbReference type="Gene3D" id="3.40.710.10">
    <property type="entry name" value="DD-peptidase/beta-lactamase superfamily"/>
    <property type="match status" value="1"/>
</dbReference>
<dbReference type="AlphaFoldDB" id="A0A1H3WZM9"/>
<dbReference type="SUPFAM" id="SSF52279">
    <property type="entry name" value="Beta-D-glucan exohydrolase, C-terminal domain"/>
    <property type="match status" value="1"/>
</dbReference>